<keyword evidence="1" id="KW-0732">Signal</keyword>
<sequence>MNRNTSCAALAAVYVSTIVCSAFVAGSAAADPPPSGCTSDYAVPNQLTITCEPGAGVGQHAYIRCRDIGGILHTRIGTTVGSNGGWSRAVCATGESGPV</sequence>
<reference evidence="2 3" key="1">
    <citation type="submission" date="2019-09" db="EMBL/GenBank/DDBJ databases">
        <authorList>
            <person name="Wang X."/>
        </authorList>
    </citation>
    <scope>NUCLEOTIDE SEQUENCE [LARGE SCALE GENOMIC DNA]</scope>
    <source>
        <strain evidence="2 3">CICC 11023</strain>
    </source>
</reference>
<protein>
    <recommendedName>
        <fullName evidence="4">Secreted protein</fullName>
    </recommendedName>
</protein>
<organism evidence="2 3">
    <name type="scientific">Nocardia colli</name>
    <dbReference type="NCBI Taxonomy" id="2545717"/>
    <lineage>
        <taxon>Bacteria</taxon>
        <taxon>Bacillati</taxon>
        <taxon>Actinomycetota</taxon>
        <taxon>Actinomycetes</taxon>
        <taxon>Mycobacteriales</taxon>
        <taxon>Nocardiaceae</taxon>
        <taxon>Nocardia</taxon>
    </lineage>
</organism>
<accession>A0A5N0E6Y5</accession>
<dbReference type="AlphaFoldDB" id="A0A5N0E6Y5"/>
<dbReference type="EMBL" id="VXLC01000022">
    <property type="protein sequence ID" value="KAA8884179.1"/>
    <property type="molecule type" value="Genomic_DNA"/>
</dbReference>
<keyword evidence="3" id="KW-1185">Reference proteome</keyword>
<proteinExistence type="predicted"/>
<dbReference type="Proteomes" id="UP000323876">
    <property type="component" value="Unassembled WGS sequence"/>
</dbReference>
<feature type="chain" id="PRO_5024362640" description="Secreted protein" evidence="1">
    <location>
        <begin position="31"/>
        <end position="99"/>
    </location>
</feature>
<evidence type="ECO:0000313" key="3">
    <source>
        <dbReference type="Proteomes" id="UP000323876"/>
    </source>
</evidence>
<evidence type="ECO:0008006" key="4">
    <source>
        <dbReference type="Google" id="ProtNLM"/>
    </source>
</evidence>
<dbReference type="OrthoDB" id="4564565at2"/>
<dbReference type="RefSeq" id="WP_150406431.1">
    <property type="nucleotide sequence ID" value="NZ_VXLC01000022.1"/>
</dbReference>
<feature type="signal peptide" evidence="1">
    <location>
        <begin position="1"/>
        <end position="30"/>
    </location>
</feature>
<evidence type="ECO:0000313" key="2">
    <source>
        <dbReference type="EMBL" id="KAA8884179.1"/>
    </source>
</evidence>
<comment type="caution">
    <text evidence="2">The sequence shown here is derived from an EMBL/GenBank/DDBJ whole genome shotgun (WGS) entry which is preliminary data.</text>
</comment>
<name>A0A5N0E6Y5_9NOCA</name>
<evidence type="ECO:0000256" key="1">
    <source>
        <dbReference type="SAM" id="SignalP"/>
    </source>
</evidence>
<gene>
    <name evidence="2" type="ORF">F3087_35090</name>
</gene>